<protein>
    <submittedName>
        <fullName evidence="1">Uncharacterized protein</fullName>
    </submittedName>
</protein>
<dbReference type="STRING" id="1071918.SAMN05421544_10316"/>
<gene>
    <name evidence="1" type="ORF">SAMN05421544_10316</name>
</gene>
<dbReference type="RefSeq" id="WP_092735945.1">
    <property type="nucleotide sequence ID" value="NZ_FNAS01000003.1"/>
</dbReference>
<dbReference type="EMBL" id="FNAS01000003">
    <property type="protein sequence ID" value="SDE08775.1"/>
    <property type="molecule type" value="Genomic_DNA"/>
</dbReference>
<sequence>MENYNDIKTTLINRPIIANQVDLQNIQLLDDNTLSVEGIPIASTENTIHTIQEMGKLTNRQRDLIQKHGGAEEEIAVNNYFNQANGKILGKKILLIGNEESKSIVSAFPVEQEIIPYELSFKLVEEIIAKFDMKIEYIDYNSYGILENGFTIRHDFKRHHRFRRRGVLSVWVLSNCKFGRHYIENPSKKNRLRKPFRRLFLQGSLPHKRTQYQRMG</sequence>
<name>A0A1G7A403_9FLAO</name>
<accession>A0A1G7A403</accession>
<dbReference type="AlphaFoldDB" id="A0A1G7A403"/>
<dbReference type="Proteomes" id="UP000198517">
    <property type="component" value="Unassembled WGS sequence"/>
</dbReference>
<proteinExistence type="predicted"/>
<evidence type="ECO:0000313" key="1">
    <source>
        <dbReference type="EMBL" id="SDE08775.1"/>
    </source>
</evidence>
<reference evidence="1 2" key="1">
    <citation type="submission" date="2016-10" db="EMBL/GenBank/DDBJ databases">
        <authorList>
            <person name="de Groot N.N."/>
        </authorList>
    </citation>
    <scope>NUCLEOTIDE SEQUENCE [LARGE SCALE GENOMIC DNA]</scope>
    <source>
        <strain evidence="1 2">DSM 24015</strain>
    </source>
</reference>
<organism evidence="1 2">
    <name type="scientific">Riemerella columbipharyngis</name>
    <dbReference type="NCBI Taxonomy" id="1071918"/>
    <lineage>
        <taxon>Bacteria</taxon>
        <taxon>Pseudomonadati</taxon>
        <taxon>Bacteroidota</taxon>
        <taxon>Flavobacteriia</taxon>
        <taxon>Flavobacteriales</taxon>
        <taxon>Weeksellaceae</taxon>
        <taxon>Riemerella</taxon>
    </lineage>
</organism>
<evidence type="ECO:0000313" key="2">
    <source>
        <dbReference type="Proteomes" id="UP000198517"/>
    </source>
</evidence>
<keyword evidence="2" id="KW-1185">Reference proteome</keyword>